<sequence>MFLKMYPYYPPPYPYYSPHHLRSMYPPPYVEDDGEYDEQMVGYSAPSVGHYIAGNQVPPSNAIIRVGSARGQRSHQARHFGPRTMQSQTLDQTIVSNILDRLESIESKLPAHKDTADPSSEHALAQLKLREDRLKEAEAELAKRSVQLDEKASALQKLSHELAKQASMIDTLTKTGAASSSGSDNDPALKAEMEKIIKSQEGVIKEWQTIWGVINDVFFKFYNICAMTLPGIPEHSFNPGDPMAIVVAMQHLITGFASSVLPKEELDALNAQRGDSAALSQEVNQEAEGDDDDPDNLD</sequence>
<reference evidence="3" key="1">
    <citation type="submission" date="2012-02" db="EMBL/GenBank/DDBJ databases">
        <title>Genome sequencing of Giardia lamblia Genotypes A2 and B isolates (DH and GS) and comparative analysis with the genomes of Genotypes A1 and E (WB and Pig).</title>
        <authorList>
            <person name="Adam R."/>
            <person name="Dahlstrom E."/>
            <person name="Martens C."/>
            <person name="Bruno D."/>
            <person name="Barbian K."/>
            <person name="Porcella S.F."/>
            <person name="Nash T."/>
        </authorList>
    </citation>
    <scope>NUCLEOTIDE SEQUENCE</scope>
    <source>
        <strain evidence="3">DH</strain>
    </source>
</reference>
<comment type="caution">
    <text evidence="2">The sequence shown here is derived from an EMBL/GenBank/DDBJ whole genome shotgun (WGS) entry which is preliminary data.</text>
</comment>
<dbReference type="VEuPathDB" id="GiardiaDB:GL50803_0015251"/>
<dbReference type="AlphaFoldDB" id="V6T7S3"/>
<evidence type="ECO:0000313" key="3">
    <source>
        <dbReference type="Proteomes" id="UP000018320"/>
    </source>
</evidence>
<evidence type="ECO:0000313" key="2">
    <source>
        <dbReference type="EMBL" id="ESU34911.1"/>
    </source>
</evidence>
<dbReference type="VEuPathDB" id="GiardiaDB:GL50581_912"/>
<dbReference type="Proteomes" id="UP000018320">
    <property type="component" value="Unassembled WGS sequence"/>
</dbReference>
<name>V6T7S3_GIAIN</name>
<dbReference type="VEuPathDB" id="GiardiaDB:QR46_4451"/>
<organism evidence="2 3">
    <name type="scientific">Giardia intestinalis</name>
    <name type="common">Giardia lamblia</name>
    <dbReference type="NCBI Taxonomy" id="5741"/>
    <lineage>
        <taxon>Eukaryota</taxon>
        <taxon>Metamonada</taxon>
        <taxon>Diplomonadida</taxon>
        <taxon>Hexamitidae</taxon>
        <taxon>Giardiinae</taxon>
        <taxon>Giardia</taxon>
    </lineage>
</organism>
<feature type="compositionally biased region" description="Acidic residues" evidence="1">
    <location>
        <begin position="285"/>
        <end position="298"/>
    </location>
</feature>
<dbReference type="VEuPathDB" id="GiardiaDB:DHA2_15251"/>
<reference evidence="2 3" key="2">
    <citation type="journal article" date="2013" name="Genome Biol. Evol.">
        <title>Genome sequencing of Giardia lamblia genotypes A2 and B isolates (DH and GS) and comparative analysis with the genomes of genotypes A1 and E (WB and Pig).</title>
        <authorList>
            <person name="Adam R.D."/>
            <person name="Dahlstrom E.W."/>
            <person name="Martens C.A."/>
            <person name="Bruno D.P."/>
            <person name="Barbian K.D."/>
            <person name="Ricklefs S.M."/>
            <person name="Hernandez M.M."/>
            <person name="Narla N.P."/>
            <person name="Patel R.B."/>
            <person name="Porcella S.F."/>
            <person name="Nash T.E."/>
        </authorList>
    </citation>
    <scope>NUCLEOTIDE SEQUENCE [LARGE SCALE GENOMIC DNA]</scope>
    <source>
        <strain evidence="2 3">DH</strain>
    </source>
</reference>
<feature type="region of interest" description="Disordered" evidence="1">
    <location>
        <begin position="272"/>
        <end position="298"/>
    </location>
</feature>
<protein>
    <submittedName>
        <fullName evidence="2">Uncharacterized protein</fullName>
    </submittedName>
</protein>
<dbReference type="EMBL" id="AHGT01000117">
    <property type="protein sequence ID" value="ESU34911.1"/>
    <property type="molecule type" value="Genomic_DNA"/>
</dbReference>
<gene>
    <name evidence="2" type="ORF">DHA2_15251</name>
</gene>
<evidence type="ECO:0000256" key="1">
    <source>
        <dbReference type="SAM" id="MobiDB-lite"/>
    </source>
</evidence>
<accession>V6T7S3</accession>
<proteinExistence type="predicted"/>